<dbReference type="EMBL" id="LLXJ01001555">
    <property type="protein sequence ID" value="PKC01630.1"/>
    <property type="molecule type" value="Genomic_DNA"/>
</dbReference>
<reference evidence="1 2" key="1">
    <citation type="submission" date="2016-04" db="EMBL/GenBank/DDBJ databases">
        <title>Genome analyses suggest a sexual origin of heterokaryosis in a supposedly ancient asexual fungus.</title>
        <authorList>
            <person name="Ropars J."/>
            <person name="Sedzielewska K."/>
            <person name="Noel J."/>
            <person name="Charron P."/>
            <person name="Farinelli L."/>
            <person name="Marton T."/>
            <person name="Kruger M."/>
            <person name="Pelin A."/>
            <person name="Brachmann A."/>
            <person name="Corradi N."/>
        </authorList>
    </citation>
    <scope>NUCLEOTIDE SEQUENCE [LARGE SCALE GENOMIC DNA]</scope>
    <source>
        <strain evidence="1 2">A5</strain>
    </source>
</reference>
<organism evidence="1 2">
    <name type="scientific">Rhizophagus irregularis</name>
    <dbReference type="NCBI Taxonomy" id="588596"/>
    <lineage>
        <taxon>Eukaryota</taxon>
        <taxon>Fungi</taxon>
        <taxon>Fungi incertae sedis</taxon>
        <taxon>Mucoromycota</taxon>
        <taxon>Glomeromycotina</taxon>
        <taxon>Glomeromycetes</taxon>
        <taxon>Glomerales</taxon>
        <taxon>Glomeraceae</taxon>
        <taxon>Rhizophagus</taxon>
    </lineage>
</organism>
<name>A0A2N0P485_9GLOM</name>
<protein>
    <submittedName>
        <fullName evidence="1">Uncharacterized protein</fullName>
    </submittedName>
</protein>
<dbReference type="VEuPathDB" id="FungiDB:RhiirFUN_012784"/>
<proteinExistence type="predicted"/>
<gene>
    <name evidence="1" type="ORF">RhiirA5_426413</name>
</gene>
<reference evidence="1 2" key="2">
    <citation type="submission" date="2017-09" db="EMBL/GenBank/DDBJ databases">
        <title>Extensive intraspecific genome diversity in a model arbuscular mycorrhizal fungus.</title>
        <authorList>
            <person name="Chen E.C."/>
            <person name="Morin E."/>
            <person name="Beaudet D."/>
            <person name="Noel J."/>
            <person name="Ndikumana S."/>
            <person name="Charron P."/>
            <person name="St-Onge C."/>
            <person name="Giorgi J."/>
            <person name="Grigoriev I.V."/>
            <person name="Roux C."/>
            <person name="Martin F.M."/>
            <person name="Corradi N."/>
        </authorList>
    </citation>
    <scope>NUCLEOTIDE SEQUENCE [LARGE SCALE GENOMIC DNA]</scope>
    <source>
        <strain evidence="1 2">A5</strain>
    </source>
</reference>
<sequence>IFLDVWVHGKFGGRNTVSRRMKNLVVFEYWMHGNLRPVLGCIESCNLDSQFSGRVDFGRESMIKTSYCRYIVDLHEESEGVAYAKLNSLFNIKQIMELEESQIFPINFIDHVALVHFIHDCKSTCNTKHDEANQGYILNSFYDTAV</sequence>
<dbReference type="AlphaFoldDB" id="A0A2N0P485"/>
<dbReference type="Proteomes" id="UP000232722">
    <property type="component" value="Unassembled WGS sequence"/>
</dbReference>
<accession>A0A2N0P485</accession>
<feature type="non-terminal residue" evidence="1">
    <location>
        <position position="1"/>
    </location>
</feature>
<evidence type="ECO:0000313" key="1">
    <source>
        <dbReference type="EMBL" id="PKC01630.1"/>
    </source>
</evidence>
<comment type="caution">
    <text evidence="1">The sequence shown here is derived from an EMBL/GenBank/DDBJ whole genome shotgun (WGS) entry which is preliminary data.</text>
</comment>
<evidence type="ECO:0000313" key="2">
    <source>
        <dbReference type="Proteomes" id="UP000232722"/>
    </source>
</evidence>